<keyword evidence="14" id="KW-1185">Reference proteome</keyword>
<dbReference type="InterPro" id="IPR039748">
    <property type="entry name" value="RPC3"/>
</dbReference>
<dbReference type="AlphaFoldDB" id="A0A6A5TGT8"/>
<organism evidence="13 14">
    <name type="scientific">Byssothecium circinans</name>
    <dbReference type="NCBI Taxonomy" id="147558"/>
    <lineage>
        <taxon>Eukaryota</taxon>
        <taxon>Fungi</taxon>
        <taxon>Dikarya</taxon>
        <taxon>Ascomycota</taxon>
        <taxon>Pezizomycotina</taxon>
        <taxon>Dothideomycetes</taxon>
        <taxon>Pleosporomycetidae</taxon>
        <taxon>Pleosporales</taxon>
        <taxon>Massarineae</taxon>
        <taxon>Massarinaceae</taxon>
        <taxon>Byssothecium</taxon>
    </lineage>
</organism>
<comment type="similarity">
    <text evidence="2 8">Belongs to the RNA polymerase beta chain family.</text>
</comment>
<evidence type="ECO:0000256" key="9">
    <source>
        <dbReference type="SAM" id="MobiDB-lite"/>
    </source>
</evidence>
<dbReference type="Gene3D" id="1.10.10.10">
    <property type="entry name" value="Winged helix-like DNA-binding domain superfamily/Winged helix DNA-binding domain"/>
    <property type="match status" value="2"/>
</dbReference>
<keyword evidence="5 8" id="KW-0804">Transcription</keyword>
<evidence type="ECO:0000256" key="3">
    <source>
        <dbReference type="ARBA" id="ARBA00011206"/>
    </source>
</evidence>
<evidence type="ECO:0000259" key="12">
    <source>
        <dbReference type="Pfam" id="PF22536"/>
    </source>
</evidence>
<comment type="subcellular location">
    <subcellularLocation>
        <location evidence="1 8">Nucleus</location>
    </subcellularLocation>
</comment>
<gene>
    <name evidence="13" type="ORF">CC80DRAFT_552770</name>
</gene>
<dbReference type="InterPro" id="IPR055207">
    <property type="entry name" value="POLR3C_WHD"/>
</dbReference>
<comment type="subunit">
    <text evidence="3 8">Component of the RNA polymerase III (Pol III) complex consisting of 17 subunits.</text>
</comment>
<evidence type="ECO:0000313" key="14">
    <source>
        <dbReference type="Proteomes" id="UP000800035"/>
    </source>
</evidence>
<feature type="domain" description="DNA-directed RNA polymerase III subunit RPC3 winged-helix" evidence="12">
    <location>
        <begin position="494"/>
        <end position="567"/>
    </location>
</feature>
<comment type="function">
    <text evidence="7 8">DNA-dependent RNA polymerase catalyzes the transcription of DNA into RNA using the four ribonucleoside triphosphates as substrates. Specific core component of RNA polymerase III which synthesizes small RNAs, such as 5S rRNA and tRNAs.</text>
</comment>
<dbReference type="PANTHER" id="PTHR12949:SF0">
    <property type="entry name" value="DNA-DIRECTED RNA POLYMERASE III SUBUNIT RPC3"/>
    <property type="match status" value="1"/>
</dbReference>
<accession>A0A6A5TGT8</accession>
<dbReference type="InterPro" id="IPR036388">
    <property type="entry name" value="WH-like_DNA-bd_sf"/>
</dbReference>
<proteinExistence type="inferred from homology"/>
<dbReference type="Pfam" id="PF22536">
    <property type="entry name" value="WHD_POLR3C"/>
    <property type="match status" value="1"/>
</dbReference>
<evidence type="ECO:0000256" key="5">
    <source>
        <dbReference type="ARBA" id="ARBA00023163"/>
    </source>
</evidence>
<evidence type="ECO:0000256" key="1">
    <source>
        <dbReference type="ARBA" id="ARBA00004123"/>
    </source>
</evidence>
<dbReference type="GO" id="GO:0006351">
    <property type="term" value="P:DNA-templated transcription"/>
    <property type="evidence" value="ECO:0007669"/>
    <property type="project" value="InterPro"/>
</dbReference>
<dbReference type="GO" id="GO:0003697">
    <property type="term" value="F:single-stranded DNA binding"/>
    <property type="evidence" value="ECO:0007669"/>
    <property type="project" value="UniProtKB-UniRule"/>
</dbReference>
<dbReference type="GO" id="GO:0005666">
    <property type="term" value="C:RNA polymerase III complex"/>
    <property type="evidence" value="ECO:0007669"/>
    <property type="project" value="UniProtKB-UniRule"/>
</dbReference>
<evidence type="ECO:0000256" key="7">
    <source>
        <dbReference type="ARBA" id="ARBA00025127"/>
    </source>
</evidence>
<protein>
    <recommendedName>
        <fullName evidence="8">DNA-directed RNA polymerase III subunit RPC3</fullName>
        <shortName evidence="8">RNA polymerase III subunit C3</shortName>
    </recommendedName>
</protein>
<feature type="domain" description="RNA polymerase III Rpc82 C -terminal" evidence="10">
    <location>
        <begin position="211"/>
        <end position="487"/>
    </location>
</feature>
<evidence type="ECO:0000256" key="4">
    <source>
        <dbReference type="ARBA" id="ARBA00022478"/>
    </source>
</evidence>
<dbReference type="InterPro" id="IPR013197">
    <property type="entry name" value="RNA_pol_III_RPC82-rel_HTH"/>
</dbReference>
<evidence type="ECO:0000256" key="6">
    <source>
        <dbReference type="ARBA" id="ARBA00023242"/>
    </source>
</evidence>
<feature type="region of interest" description="Disordered" evidence="9">
    <location>
        <begin position="132"/>
        <end position="174"/>
    </location>
</feature>
<evidence type="ECO:0000313" key="13">
    <source>
        <dbReference type="EMBL" id="KAF1952015.1"/>
    </source>
</evidence>
<dbReference type="OrthoDB" id="272392at2759"/>
<evidence type="ECO:0000256" key="8">
    <source>
        <dbReference type="RuleBase" id="RU367076"/>
    </source>
</evidence>
<dbReference type="Pfam" id="PF08221">
    <property type="entry name" value="HTH_9"/>
    <property type="match status" value="1"/>
</dbReference>
<evidence type="ECO:0000256" key="2">
    <source>
        <dbReference type="ARBA" id="ARBA00006835"/>
    </source>
</evidence>
<dbReference type="InterPro" id="IPR008806">
    <property type="entry name" value="RNA_pol_III_Rpc82_C"/>
</dbReference>
<feature type="compositionally biased region" description="Acidic residues" evidence="9">
    <location>
        <begin position="139"/>
        <end position="149"/>
    </location>
</feature>
<reference evidence="13" key="1">
    <citation type="journal article" date="2020" name="Stud. Mycol.">
        <title>101 Dothideomycetes genomes: a test case for predicting lifestyles and emergence of pathogens.</title>
        <authorList>
            <person name="Haridas S."/>
            <person name="Albert R."/>
            <person name="Binder M."/>
            <person name="Bloem J."/>
            <person name="Labutti K."/>
            <person name="Salamov A."/>
            <person name="Andreopoulos B."/>
            <person name="Baker S."/>
            <person name="Barry K."/>
            <person name="Bills G."/>
            <person name="Bluhm B."/>
            <person name="Cannon C."/>
            <person name="Castanera R."/>
            <person name="Culley D."/>
            <person name="Daum C."/>
            <person name="Ezra D."/>
            <person name="Gonzalez J."/>
            <person name="Henrissat B."/>
            <person name="Kuo A."/>
            <person name="Liang C."/>
            <person name="Lipzen A."/>
            <person name="Lutzoni F."/>
            <person name="Magnuson J."/>
            <person name="Mondo S."/>
            <person name="Nolan M."/>
            <person name="Ohm R."/>
            <person name="Pangilinan J."/>
            <person name="Park H.-J."/>
            <person name="Ramirez L."/>
            <person name="Alfaro M."/>
            <person name="Sun H."/>
            <person name="Tritt A."/>
            <person name="Yoshinaga Y."/>
            <person name="Zwiers L.-H."/>
            <person name="Turgeon B."/>
            <person name="Goodwin S."/>
            <person name="Spatafora J."/>
            <person name="Crous P."/>
            <person name="Grigoriev I."/>
        </authorList>
    </citation>
    <scope>NUCLEOTIDE SEQUENCE</scope>
    <source>
        <strain evidence="13">CBS 675.92</strain>
    </source>
</reference>
<dbReference type="Proteomes" id="UP000800035">
    <property type="component" value="Unassembled WGS sequence"/>
</dbReference>
<evidence type="ECO:0000259" key="11">
    <source>
        <dbReference type="Pfam" id="PF08221"/>
    </source>
</evidence>
<keyword evidence="4 8" id="KW-0240">DNA-directed RNA polymerase</keyword>
<evidence type="ECO:0000259" key="10">
    <source>
        <dbReference type="Pfam" id="PF05645"/>
    </source>
</evidence>
<feature type="domain" description="RNA polymerase III subunit RPC82-related helix-turn-helix" evidence="11">
    <location>
        <begin position="13"/>
        <end position="71"/>
    </location>
</feature>
<dbReference type="EMBL" id="ML977013">
    <property type="protein sequence ID" value="KAF1952015.1"/>
    <property type="molecule type" value="Genomic_DNA"/>
</dbReference>
<dbReference type="Pfam" id="PF05645">
    <property type="entry name" value="RNA_pol_Rpc82"/>
    <property type="match status" value="1"/>
</dbReference>
<sequence length="663" mass="75207">MSYTQRETPVLAELCTYLVEDHYGELAGRVYSILARYGRQTLHQMVRNSYLNRRQVSLGIVTLVQSHLIFHSSAVSPLAYYEIDWQQSYTLVRFGKIVKLVEARFGKNASTVIGNLLEHGHTRIGDLKNALFPPAEKDDHDEDEDEDEQVVNGTGLKRKRANGTHTNGTHAKVNGINGLTNGAFDGATVAGAEHGGGHDGSLRTVEEFYDAIEVLMQNGWVMKVDPIQYLGAGDYHQIAEDRARQQLWAGDAPPGIKAKNELHKHTLHFKRSIRDAWSEPPQFLPRKRKGNEQSNKRVKVNGANSWAAGGGDSGFGSALEELPIRLNRDKVAVAMRTEQLVRLVEQRLGPTTARIYEIMIRSVESDIPRCFEEWPQPVDPKATEEEKAANAPPLHLVTAHEVEKQTKDFDICEGLDPQAVSKITGRHLDKHGKLDYPVDPLTLGHHERLQLVHTHIELLSKDPFHFVTWHSRAGHSQWHIEFDGIAKGLIQHEIENTVQARNPQYGLKLVRALRRKGKLDERQACIAMMMPANDIRVVVNDLTVQGFIQTQEVPKVERREAKQSVHLIWYDRQRAREKLLHDTYKGMIRILQRIAFEKGKVQLALSKAERSDVIGNESIYLTRDELTQLNEWKATEEKLLLQLEREDDLVAVLRDFYGPLISP</sequence>
<dbReference type="PANTHER" id="PTHR12949">
    <property type="entry name" value="RNA POLYMERASE III DNA DIRECTED -RELATED"/>
    <property type="match status" value="1"/>
</dbReference>
<name>A0A6A5TGT8_9PLEO</name>
<keyword evidence="6 8" id="KW-0539">Nucleus</keyword>